<evidence type="ECO:0000256" key="3">
    <source>
        <dbReference type="ARBA" id="ARBA00022989"/>
    </source>
</evidence>
<feature type="transmembrane region" description="Helical" evidence="5">
    <location>
        <begin position="361"/>
        <end position="379"/>
    </location>
</feature>
<feature type="transmembrane region" description="Helical" evidence="5">
    <location>
        <begin position="336"/>
        <end position="354"/>
    </location>
</feature>
<comment type="subcellular location">
    <subcellularLocation>
        <location evidence="1">Membrane</location>
        <topology evidence="1">Multi-pass membrane protein</topology>
    </subcellularLocation>
</comment>
<feature type="transmembrane region" description="Helical" evidence="5">
    <location>
        <begin position="170"/>
        <end position="189"/>
    </location>
</feature>
<sequence length="524" mass="56553">MKTLFHSLGKDFPAAIVVVLIALPLCLGIALASGAPLFSGIIAGIVGGIVVGALSGSHLSVSGPAAGLTVIVAASIAKIQSYEGFLLAVVIAGLLQLLFGFLKAGILGDYVPNAVIKGMLSAIGLLLILKQLPHLVGYDANFMGNESFKEKNAENTFTAFEHFAAKINEGALFIGLISLTILIVWDGWVTKKIKQIQLLPGALIAVVVATFLNEYFKTALPSIALQPNHLVSLPISTEEKGFLTFFTFPDFTFIGNKQVWIAAVTLAIVASLETLLSIEAVDNLDPLKRATPTNRELKAQGVGNFISGLIGGIPVTSVIVRSSANVYAGAKTKASTILHGCMLLLFVLFIPAIINRIPLSALAAILIFTGYKLASIGVFKQFYKKGWDQLIPFVVTILAILLTDLLVGILIGCVVALFSLISSNFRSAVMVVNDTNNYLIRLRKDVSYLNKPIIKRKLEEIPENAYVLIDVTRADFIDKDVIEEINHFMQHAHLKQVKVEVKKSKHKSMHQLFKTPNSSQLSVV</sequence>
<dbReference type="InterPro" id="IPR011547">
    <property type="entry name" value="SLC26A/SulP_dom"/>
</dbReference>
<evidence type="ECO:0000259" key="6">
    <source>
        <dbReference type="Pfam" id="PF00916"/>
    </source>
</evidence>
<feature type="transmembrane region" description="Helical" evidence="5">
    <location>
        <begin position="302"/>
        <end position="324"/>
    </location>
</feature>
<dbReference type="RefSeq" id="WP_111296939.1">
    <property type="nucleotide sequence ID" value="NZ_QKZV01000009.1"/>
</dbReference>
<reference evidence="7 8" key="1">
    <citation type="submission" date="2018-06" db="EMBL/GenBank/DDBJ databases">
        <title>Genomic Encyclopedia of Archaeal and Bacterial Type Strains, Phase II (KMG-II): from individual species to whole genera.</title>
        <authorList>
            <person name="Goeker M."/>
        </authorList>
    </citation>
    <scope>NUCLEOTIDE SEQUENCE [LARGE SCALE GENOMIC DNA]</scope>
    <source>
        <strain evidence="7 8">DSM 23241</strain>
    </source>
</reference>
<dbReference type="PANTHER" id="PTHR11814">
    <property type="entry name" value="SULFATE TRANSPORTER"/>
    <property type="match status" value="1"/>
</dbReference>
<proteinExistence type="predicted"/>
<evidence type="ECO:0000256" key="4">
    <source>
        <dbReference type="ARBA" id="ARBA00023136"/>
    </source>
</evidence>
<gene>
    <name evidence="7" type="ORF">LX80_02490</name>
</gene>
<evidence type="ECO:0000256" key="2">
    <source>
        <dbReference type="ARBA" id="ARBA00022692"/>
    </source>
</evidence>
<comment type="caution">
    <text evidence="7">The sequence shown here is derived from an EMBL/GenBank/DDBJ whole genome shotgun (WGS) entry which is preliminary data.</text>
</comment>
<name>A0A2W7TBW1_9BACT</name>
<feature type="transmembrane region" description="Helical" evidence="5">
    <location>
        <begin position="114"/>
        <end position="132"/>
    </location>
</feature>
<dbReference type="AlphaFoldDB" id="A0A2W7TBW1"/>
<feature type="transmembrane region" description="Helical" evidence="5">
    <location>
        <begin position="196"/>
        <end position="216"/>
    </location>
</feature>
<evidence type="ECO:0000313" key="8">
    <source>
        <dbReference type="Proteomes" id="UP000249720"/>
    </source>
</evidence>
<organism evidence="7 8">
    <name type="scientific">Hydrotalea sandarakina</name>
    <dbReference type="NCBI Taxonomy" id="1004304"/>
    <lineage>
        <taxon>Bacteria</taxon>
        <taxon>Pseudomonadati</taxon>
        <taxon>Bacteroidota</taxon>
        <taxon>Chitinophagia</taxon>
        <taxon>Chitinophagales</taxon>
        <taxon>Chitinophagaceae</taxon>
        <taxon>Hydrotalea</taxon>
    </lineage>
</organism>
<keyword evidence="4 5" id="KW-0472">Membrane</keyword>
<dbReference type="InterPro" id="IPR001902">
    <property type="entry name" value="SLC26A/SulP_fam"/>
</dbReference>
<feature type="domain" description="SLC26A/SulP transporter" evidence="6">
    <location>
        <begin position="9"/>
        <end position="384"/>
    </location>
</feature>
<keyword evidence="2 5" id="KW-0812">Transmembrane</keyword>
<evidence type="ECO:0000256" key="1">
    <source>
        <dbReference type="ARBA" id="ARBA00004141"/>
    </source>
</evidence>
<feature type="transmembrane region" description="Helical" evidence="5">
    <location>
        <begin position="259"/>
        <end position="281"/>
    </location>
</feature>
<keyword evidence="3 5" id="KW-1133">Transmembrane helix</keyword>
<evidence type="ECO:0000313" key="7">
    <source>
        <dbReference type="EMBL" id="PZX60712.1"/>
    </source>
</evidence>
<protein>
    <submittedName>
        <fullName evidence="7">Carbonic anhydrase</fullName>
    </submittedName>
</protein>
<feature type="transmembrane region" description="Helical" evidence="5">
    <location>
        <begin position="12"/>
        <end position="31"/>
    </location>
</feature>
<dbReference type="Pfam" id="PF00916">
    <property type="entry name" value="Sulfate_transp"/>
    <property type="match status" value="1"/>
</dbReference>
<dbReference type="GO" id="GO:0016020">
    <property type="term" value="C:membrane"/>
    <property type="evidence" value="ECO:0007669"/>
    <property type="project" value="UniProtKB-SubCell"/>
</dbReference>
<accession>A0A2W7TBW1</accession>
<keyword evidence="8" id="KW-1185">Reference proteome</keyword>
<dbReference type="Proteomes" id="UP000249720">
    <property type="component" value="Unassembled WGS sequence"/>
</dbReference>
<dbReference type="GO" id="GO:0055085">
    <property type="term" value="P:transmembrane transport"/>
    <property type="evidence" value="ECO:0007669"/>
    <property type="project" value="InterPro"/>
</dbReference>
<dbReference type="EMBL" id="QKZV01000009">
    <property type="protein sequence ID" value="PZX60712.1"/>
    <property type="molecule type" value="Genomic_DNA"/>
</dbReference>
<dbReference type="OrthoDB" id="9769739at2"/>
<feature type="transmembrane region" description="Helical" evidence="5">
    <location>
        <begin position="391"/>
        <end position="421"/>
    </location>
</feature>
<feature type="transmembrane region" description="Helical" evidence="5">
    <location>
        <begin position="37"/>
        <end position="54"/>
    </location>
</feature>
<feature type="transmembrane region" description="Helical" evidence="5">
    <location>
        <begin position="85"/>
        <end position="102"/>
    </location>
</feature>
<evidence type="ECO:0000256" key="5">
    <source>
        <dbReference type="SAM" id="Phobius"/>
    </source>
</evidence>